<feature type="region of interest" description="Disordered" evidence="6">
    <location>
        <begin position="178"/>
        <end position="202"/>
    </location>
</feature>
<keyword evidence="4" id="KW-0804">Transcription</keyword>
<feature type="region of interest" description="Disordered" evidence="6">
    <location>
        <begin position="82"/>
        <end position="111"/>
    </location>
</feature>
<feature type="compositionally biased region" description="Polar residues" evidence="6">
    <location>
        <begin position="178"/>
        <end position="188"/>
    </location>
</feature>
<dbReference type="Gene3D" id="4.10.240.10">
    <property type="entry name" value="Zn(2)-C6 fungal-type DNA-binding domain"/>
    <property type="match status" value="1"/>
</dbReference>
<dbReference type="Proteomes" id="UP000038010">
    <property type="component" value="Unassembled WGS sequence"/>
</dbReference>
<dbReference type="VEuPathDB" id="FungiDB:AB675_11894"/>
<feature type="region of interest" description="Disordered" evidence="6">
    <location>
        <begin position="623"/>
        <end position="665"/>
    </location>
</feature>
<name>A0A0N1NXJ3_9EURO</name>
<dbReference type="InterPro" id="IPR007219">
    <property type="entry name" value="XnlR_reg_dom"/>
</dbReference>
<evidence type="ECO:0000256" key="4">
    <source>
        <dbReference type="ARBA" id="ARBA00023163"/>
    </source>
</evidence>
<keyword evidence="5" id="KW-0539">Nucleus</keyword>
<dbReference type="GO" id="GO:0000981">
    <property type="term" value="F:DNA-binding transcription factor activity, RNA polymerase II-specific"/>
    <property type="evidence" value="ECO:0007669"/>
    <property type="project" value="InterPro"/>
</dbReference>
<dbReference type="SMART" id="SM00906">
    <property type="entry name" value="Fungal_trans"/>
    <property type="match status" value="1"/>
</dbReference>
<feature type="region of interest" description="Disordered" evidence="6">
    <location>
        <begin position="745"/>
        <end position="764"/>
    </location>
</feature>
<dbReference type="InterPro" id="IPR001138">
    <property type="entry name" value="Zn2Cys6_DnaBD"/>
</dbReference>
<keyword evidence="1" id="KW-0479">Metal-binding</keyword>
<feature type="domain" description="Zn(2)-C6 fungal-type" evidence="7">
    <location>
        <begin position="135"/>
        <end position="166"/>
    </location>
</feature>
<dbReference type="OrthoDB" id="1747771at2759"/>
<proteinExistence type="predicted"/>
<sequence length="903" mass="99932">MAGLPNRHYWQLNSAHPSQQPWSPSPGFDVVPPSPHHHHHHQQQQPLPPQSPYEAYDQSVNGVLAYRPRVDEYTYTGIHHAMTSPTTMSGTPQPSTQDYPDDPSFETGSDGRVEMNQEDVDAIIRNKRKVRDPKACYACHRRKVKCNRELPCDSCVKRDHPELCSYERPTKKRRIAMTTSFPRQNSDGSDVKDPSLQSGPNVTVPKEQWERINKELAQMREQIATTVDAPGEADGVAKDGVAGQEETDREGIHAQSNQMGTTHLGGRSVLAYMMGLGRSKSAQDTALHMLKDNILPNLGLDNDSVTYPFVDLWSTDNSIKDIDGLCSAIPADNLCKQFFYSYRDVACTIYPVVAEPAAFEATLNFMLANRTKVQQGGFQLDPSNPMGVSLPTLALMFAVMASGAQCSQISAKERELTSQVYVCCSYQALRMANFLTHPNLETIQALLIITNVLSYNMNPGVAYIFLGLVIRMAFSMGLQITPTGFSDHESWLRRRVWWAIAWQDSHFSVSYDRPTSTVLCNPEIPYAPESTEDNRNYAETMYNIIKLTQDIIRERTFKPNQRMSWSSIQKYREGVINIVGDAAPHLRERSACGSDKQNHIERLALKLHSSYLISELCRPALRETGRSEDQTPSGTPVGSPTSSQARRKSRTSSRSPPADPNLPQQLRRDCLRGLEGTIDAYVELTKHSELAARSWIGIQRAVSAAFLLGTLPEASQESRIIDLLRELENCIFKLTDEDPAFDALRRNDPNLTPTADHPSTDDSSIWARSMTKSLLTLRQLNASLANNVVGASHRLAHPMPRHNGMNMTVLHMDGGQMQHPYPQPHHHAMNMPPRSAYPPLSTAGMGGPSSAGVKMEHHSPTIGNGVMVGGPSMPPGLVIPVSGPGGSLPGSATAMHPPGGMWN</sequence>
<keyword evidence="2" id="KW-0805">Transcription regulation</keyword>
<evidence type="ECO:0000313" key="9">
    <source>
        <dbReference type="Proteomes" id="UP000038010"/>
    </source>
</evidence>
<dbReference type="GO" id="GO:0008270">
    <property type="term" value="F:zinc ion binding"/>
    <property type="evidence" value="ECO:0007669"/>
    <property type="project" value="InterPro"/>
</dbReference>
<dbReference type="GO" id="GO:0003677">
    <property type="term" value="F:DNA binding"/>
    <property type="evidence" value="ECO:0007669"/>
    <property type="project" value="UniProtKB-KW"/>
</dbReference>
<dbReference type="SUPFAM" id="SSF57701">
    <property type="entry name" value="Zn2/Cys6 DNA-binding domain"/>
    <property type="match status" value="1"/>
</dbReference>
<evidence type="ECO:0000259" key="7">
    <source>
        <dbReference type="PROSITE" id="PS50048"/>
    </source>
</evidence>
<keyword evidence="3" id="KW-0238">DNA-binding</keyword>
<accession>A0A0N1NXJ3</accession>
<keyword evidence="9" id="KW-1185">Reference proteome</keyword>
<reference evidence="8 9" key="1">
    <citation type="submission" date="2015-06" db="EMBL/GenBank/DDBJ databases">
        <title>Draft genome of the ant-associated black yeast Phialophora attae CBS 131958.</title>
        <authorList>
            <person name="Moreno L.F."/>
            <person name="Stielow B.J."/>
            <person name="de Hoog S."/>
            <person name="Vicente V.A."/>
            <person name="Weiss V.A."/>
            <person name="de Vries M."/>
            <person name="Cruz L.M."/>
            <person name="Souza E.M."/>
        </authorList>
    </citation>
    <scope>NUCLEOTIDE SEQUENCE [LARGE SCALE GENOMIC DNA]</scope>
    <source>
        <strain evidence="8 9">CBS 131958</strain>
    </source>
</reference>
<dbReference type="InterPro" id="IPR036864">
    <property type="entry name" value="Zn2-C6_fun-type_DNA-bd_sf"/>
</dbReference>
<organism evidence="8 9">
    <name type="scientific">Cyphellophora attinorum</name>
    <dbReference type="NCBI Taxonomy" id="1664694"/>
    <lineage>
        <taxon>Eukaryota</taxon>
        <taxon>Fungi</taxon>
        <taxon>Dikarya</taxon>
        <taxon>Ascomycota</taxon>
        <taxon>Pezizomycotina</taxon>
        <taxon>Eurotiomycetes</taxon>
        <taxon>Chaetothyriomycetidae</taxon>
        <taxon>Chaetothyriales</taxon>
        <taxon>Cyphellophoraceae</taxon>
        <taxon>Cyphellophora</taxon>
    </lineage>
</organism>
<dbReference type="GO" id="GO:0006351">
    <property type="term" value="P:DNA-templated transcription"/>
    <property type="evidence" value="ECO:0007669"/>
    <property type="project" value="InterPro"/>
</dbReference>
<feature type="compositionally biased region" description="Polar residues" evidence="6">
    <location>
        <begin position="83"/>
        <end position="98"/>
    </location>
</feature>
<dbReference type="PROSITE" id="PS50048">
    <property type="entry name" value="ZN2_CY6_FUNGAL_2"/>
    <property type="match status" value="1"/>
</dbReference>
<evidence type="ECO:0000256" key="3">
    <source>
        <dbReference type="ARBA" id="ARBA00023125"/>
    </source>
</evidence>
<dbReference type="GO" id="GO:0016831">
    <property type="term" value="F:carboxy-lyase activity"/>
    <property type="evidence" value="ECO:0007669"/>
    <property type="project" value="TreeGrafter"/>
</dbReference>
<dbReference type="RefSeq" id="XP_017994978.1">
    <property type="nucleotide sequence ID" value="XM_018140780.1"/>
</dbReference>
<feature type="compositionally biased region" description="Low complexity" evidence="6">
    <location>
        <begin position="631"/>
        <end position="644"/>
    </location>
</feature>
<evidence type="ECO:0000256" key="1">
    <source>
        <dbReference type="ARBA" id="ARBA00022723"/>
    </source>
</evidence>
<feature type="region of interest" description="Disordered" evidence="6">
    <location>
        <begin position="14"/>
        <end position="55"/>
    </location>
</feature>
<dbReference type="Pfam" id="PF04082">
    <property type="entry name" value="Fungal_trans"/>
    <property type="match status" value="1"/>
</dbReference>
<protein>
    <recommendedName>
        <fullName evidence="7">Zn(2)-C6 fungal-type domain-containing protein</fullName>
    </recommendedName>
</protein>
<feature type="region of interest" description="Disordered" evidence="6">
    <location>
        <begin position="231"/>
        <end position="261"/>
    </location>
</feature>
<evidence type="ECO:0000256" key="2">
    <source>
        <dbReference type="ARBA" id="ARBA00023015"/>
    </source>
</evidence>
<dbReference type="Pfam" id="PF00172">
    <property type="entry name" value="Zn_clus"/>
    <property type="match status" value="1"/>
</dbReference>
<dbReference type="AlphaFoldDB" id="A0A0N1NXJ3"/>
<dbReference type="SMART" id="SM00066">
    <property type="entry name" value="GAL4"/>
    <property type="match status" value="1"/>
</dbReference>
<dbReference type="CDD" id="cd12148">
    <property type="entry name" value="fungal_TF_MHR"/>
    <property type="match status" value="1"/>
</dbReference>
<dbReference type="CDD" id="cd00067">
    <property type="entry name" value="GAL4"/>
    <property type="match status" value="1"/>
</dbReference>
<dbReference type="STRING" id="1664694.A0A0N1NXJ3"/>
<dbReference type="GeneID" id="28732661"/>
<comment type="caution">
    <text evidence="8">The sequence shown here is derived from an EMBL/GenBank/DDBJ whole genome shotgun (WGS) entry which is preliminary data.</text>
</comment>
<dbReference type="PANTHER" id="PTHR43374:SF1">
    <property type="entry name" value="FLAVIN PRENYLTRANSFERASE PAD1, MITOCHONDRIAL"/>
    <property type="match status" value="1"/>
</dbReference>
<gene>
    <name evidence="8" type="ORF">AB675_11894</name>
</gene>
<dbReference type="PROSITE" id="PS00463">
    <property type="entry name" value="ZN2_CY6_FUNGAL_1"/>
    <property type="match status" value="1"/>
</dbReference>
<evidence type="ECO:0000256" key="6">
    <source>
        <dbReference type="SAM" id="MobiDB-lite"/>
    </source>
</evidence>
<evidence type="ECO:0000256" key="5">
    <source>
        <dbReference type="ARBA" id="ARBA00023242"/>
    </source>
</evidence>
<dbReference type="PANTHER" id="PTHR43374">
    <property type="entry name" value="FLAVIN PRENYLTRANSFERASE"/>
    <property type="match status" value="1"/>
</dbReference>
<evidence type="ECO:0000313" key="8">
    <source>
        <dbReference type="EMBL" id="KPI35015.1"/>
    </source>
</evidence>
<dbReference type="InterPro" id="IPR004507">
    <property type="entry name" value="UbiX-like"/>
</dbReference>
<dbReference type="EMBL" id="LFJN01000046">
    <property type="protein sequence ID" value="KPI35015.1"/>
    <property type="molecule type" value="Genomic_DNA"/>
</dbReference>